<evidence type="ECO:0000256" key="1">
    <source>
        <dbReference type="ARBA" id="ARBA00023118"/>
    </source>
</evidence>
<protein>
    <submittedName>
        <fullName evidence="2">CRISPR-associated protein Cas5</fullName>
    </submittedName>
</protein>
<name>A0A7C3PGR2_9CYAN</name>
<comment type="caution">
    <text evidence="2">The sequence shown here is derived from an EMBL/GenBank/DDBJ whole genome shotgun (WGS) entry which is preliminary data.</text>
</comment>
<organism evidence="2">
    <name type="scientific">Oscillatoriales cyanobacterium SpSt-418</name>
    <dbReference type="NCBI Taxonomy" id="2282169"/>
    <lineage>
        <taxon>Bacteria</taxon>
        <taxon>Bacillati</taxon>
        <taxon>Cyanobacteriota</taxon>
        <taxon>Cyanophyceae</taxon>
        <taxon>Oscillatoriophycideae</taxon>
        <taxon>Oscillatoriales</taxon>
    </lineage>
</organism>
<dbReference type="NCBIfam" id="TIGR02593">
    <property type="entry name" value="CRISPR_cas5"/>
    <property type="match status" value="1"/>
</dbReference>
<dbReference type="EMBL" id="DSRU01000187">
    <property type="protein sequence ID" value="HFM98638.1"/>
    <property type="molecule type" value="Genomic_DNA"/>
</dbReference>
<proteinExistence type="predicted"/>
<gene>
    <name evidence="2" type="primary">cas5</name>
    <name evidence="2" type="ORF">ENR64_12955</name>
</gene>
<evidence type="ECO:0000313" key="2">
    <source>
        <dbReference type="EMBL" id="HFM98638.1"/>
    </source>
</evidence>
<dbReference type="InterPro" id="IPR013422">
    <property type="entry name" value="CRISPR-assoc_prot_Cas5_N"/>
</dbReference>
<reference evidence="2" key="1">
    <citation type="journal article" date="2020" name="mSystems">
        <title>Genome- and Community-Level Interaction Insights into Carbon Utilization and Element Cycling Functions of Hydrothermarchaeota in Hydrothermal Sediment.</title>
        <authorList>
            <person name="Zhou Z."/>
            <person name="Liu Y."/>
            <person name="Xu W."/>
            <person name="Pan J."/>
            <person name="Luo Z.H."/>
            <person name="Li M."/>
        </authorList>
    </citation>
    <scope>NUCLEOTIDE SEQUENCE [LARGE SCALE GENOMIC DNA]</scope>
    <source>
        <strain evidence="2">SpSt-418</strain>
    </source>
</reference>
<sequence length="30" mass="3634">MPLVRQKYRRWRSLNVPPPSALIGMVLLWR</sequence>
<keyword evidence="1" id="KW-0051">Antiviral defense</keyword>
<dbReference type="AlphaFoldDB" id="A0A7C3PGR2"/>
<accession>A0A7C3PGR2</accession>
<dbReference type="GO" id="GO:0051607">
    <property type="term" value="P:defense response to virus"/>
    <property type="evidence" value="ECO:0007669"/>
    <property type="project" value="UniProtKB-KW"/>
</dbReference>